<name>A0A0W0FC09_MONRR</name>
<reference evidence="2 3" key="1">
    <citation type="submission" date="2015-12" db="EMBL/GenBank/DDBJ databases">
        <title>Draft genome sequence of Moniliophthora roreri, the causal agent of frosty pod rot of cacao.</title>
        <authorList>
            <person name="Aime M.C."/>
            <person name="Diaz-Valderrama J.R."/>
            <person name="Kijpornyongpan T."/>
            <person name="Phillips-Mora W."/>
        </authorList>
    </citation>
    <scope>NUCLEOTIDE SEQUENCE [LARGE SCALE GENOMIC DNA]</scope>
    <source>
        <strain evidence="2 3">MCA 2952</strain>
    </source>
</reference>
<dbReference type="AlphaFoldDB" id="A0A0W0FC09"/>
<organism evidence="2 3">
    <name type="scientific">Moniliophthora roreri</name>
    <name type="common">Frosty pod rot fungus</name>
    <name type="synonym">Monilia roreri</name>
    <dbReference type="NCBI Taxonomy" id="221103"/>
    <lineage>
        <taxon>Eukaryota</taxon>
        <taxon>Fungi</taxon>
        <taxon>Dikarya</taxon>
        <taxon>Basidiomycota</taxon>
        <taxon>Agaricomycotina</taxon>
        <taxon>Agaricomycetes</taxon>
        <taxon>Agaricomycetidae</taxon>
        <taxon>Agaricales</taxon>
        <taxon>Marasmiineae</taxon>
        <taxon>Marasmiaceae</taxon>
        <taxon>Moniliophthora</taxon>
    </lineage>
</organism>
<evidence type="ECO:0000313" key="3">
    <source>
        <dbReference type="Proteomes" id="UP000054988"/>
    </source>
</evidence>
<comment type="caution">
    <text evidence="2">The sequence shown here is derived from an EMBL/GenBank/DDBJ whole genome shotgun (WGS) entry which is preliminary data.</text>
</comment>
<accession>A0A0W0FC09</accession>
<sequence>MPPSNSWPDRQTWLHNTNELFDFIKCSTNSSNPTICSLLVAQLVEHLKGQLNFKHVATHEEAYKLYCACVEFINSQILTGAKAPFVLDSLEAFTHEMHAFHAHTAASKNRKCKASKVSVDSSDEEEVQIINNTNDDLEMQDARSLSTSVHAPKSSSTNDSAQKVRFTKNNVADKKEKDKNIPNKSLDVTSTASEAKLTSSASKKSKVSSSVVDCCQETTDEQALHALVFESIAKKSALILFLDLEKASLEVLLSVSNFLRAELSFLEHNIHFYIGQYQVSAKSLEEVNHIRLSKVAIQDEQMGEAQPVHSLVEVGTVPAPVDT</sequence>
<dbReference type="EMBL" id="LATX01002148">
    <property type="protein sequence ID" value="KTB33714.1"/>
    <property type="molecule type" value="Genomic_DNA"/>
</dbReference>
<proteinExistence type="predicted"/>
<protein>
    <submittedName>
        <fullName evidence="2">Uncharacterized protein</fullName>
    </submittedName>
</protein>
<feature type="compositionally biased region" description="Basic and acidic residues" evidence="1">
    <location>
        <begin position="171"/>
        <end position="181"/>
    </location>
</feature>
<dbReference type="Proteomes" id="UP000054988">
    <property type="component" value="Unassembled WGS sequence"/>
</dbReference>
<evidence type="ECO:0000313" key="2">
    <source>
        <dbReference type="EMBL" id="KTB33714.1"/>
    </source>
</evidence>
<evidence type="ECO:0000256" key="1">
    <source>
        <dbReference type="SAM" id="MobiDB-lite"/>
    </source>
</evidence>
<gene>
    <name evidence="2" type="ORF">WG66_13709</name>
</gene>
<feature type="compositionally biased region" description="Polar residues" evidence="1">
    <location>
        <begin position="143"/>
        <end position="161"/>
    </location>
</feature>
<feature type="region of interest" description="Disordered" evidence="1">
    <location>
        <begin position="143"/>
        <end position="187"/>
    </location>
</feature>